<organism evidence="1 2">
    <name type="scientific">Rhizobium paknamense</name>
    <dbReference type="NCBI Taxonomy" id="1206817"/>
    <lineage>
        <taxon>Bacteria</taxon>
        <taxon>Pseudomonadati</taxon>
        <taxon>Pseudomonadota</taxon>
        <taxon>Alphaproteobacteria</taxon>
        <taxon>Hyphomicrobiales</taxon>
        <taxon>Rhizobiaceae</taxon>
        <taxon>Rhizobium/Agrobacterium group</taxon>
        <taxon>Rhizobium</taxon>
    </lineage>
</organism>
<dbReference type="EMBL" id="JAUSWH010000002">
    <property type="protein sequence ID" value="MDQ0454616.1"/>
    <property type="molecule type" value="Genomic_DNA"/>
</dbReference>
<dbReference type="InterPro" id="IPR027417">
    <property type="entry name" value="P-loop_NTPase"/>
</dbReference>
<dbReference type="RefSeq" id="WP_307156821.1">
    <property type="nucleotide sequence ID" value="NZ_JAUSWH010000002.1"/>
</dbReference>
<proteinExistence type="predicted"/>
<protein>
    <submittedName>
        <fullName evidence="1">Adenylate kinase</fullName>
        <ecNumber evidence="1">2.7.4.3</ecNumber>
    </submittedName>
</protein>
<keyword evidence="2" id="KW-1185">Reference proteome</keyword>
<evidence type="ECO:0000313" key="2">
    <source>
        <dbReference type="Proteomes" id="UP001235269"/>
    </source>
</evidence>
<keyword evidence="1" id="KW-0418">Kinase</keyword>
<dbReference type="GO" id="GO:0004017">
    <property type="term" value="F:AMP kinase activity"/>
    <property type="evidence" value="ECO:0007669"/>
    <property type="project" value="UniProtKB-EC"/>
</dbReference>
<evidence type="ECO:0000313" key="1">
    <source>
        <dbReference type="EMBL" id="MDQ0454616.1"/>
    </source>
</evidence>
<keyword evidence="1" id="KW-0808">Transferase</keyword>
<dbReference type="Proteomes" id="UP001235269">
    <property type="component" value="Unassembled WGS sequence"/>
</dbReference>
<dbReference type="SUPFAM" id="SSF52540">
    <property type="entry name" value="P-loop containing nucleoside triphosphate hydrolases"/>
    <property type="match status" value="1"/>
</dbReference>
<accession>A0ABU0I8Q3</accession>
<gene>
    <name evidence="1" type="ORF">QO005_000943</name>
</gene>
<reference evidence="1 2" key="1">
    <citation type="submission" date="2023-07" db="EMBL/GenBank/DDBJ databases">
        <title>Genomic Encyclopedia of Type Strains, Phase IV (KMG-IV): sequencing the most valuable type-strain genomes for metagenomic binning, comparative biology and taxonomic classification.</title>
        <authorList>
            <person name="Goeker M."/>
        </authorList>
    </citation>
    <scope>NUCLEOTIDE SEQUENCE [LARGE SCALE GENOMIC DNA]</scope>
    <source>
        <strain evidence="1 2">DSM 100301</strain>
    </source>
</reference>
<name>A0ABU0I8Q3_9HYPH</name>
<dbReference type="Gene3D" id="3.40.50.300">
    <property type="entry name" value="P-loop containing nucleotide triphosphate hydrolases"/>
    <property type="match status" value="1"/>
</dbReference>
<sequence length="177" mass="19008">MSKTRLVIVFGVSGAGKTTACAEYVSCSRGVVHFSASALMKRHRKTAGARSINEVMQDQHLLVELVHAARSGASASLMLLDAHSLIVVAGIEFIIPADIIRDMKPDGLIFVKAEGELIFQRRVARGDAKTDLPLEIEISQDKALKAAKNYADQLSCPLLIVDGAQGIDLGEAIKELL</sequence>
<dbReference type="Pfam" id="PF13207">
    <property type="entry name" value="AAA_17"/>
    <property type="match status" value="1"/>
</dbReference>
<dbReference type="EC" id="2.7.4.3" evidence="1"/>
<comment type="caution">
    <text evidence="1">The sequence shown here is derived from an EMBL/GenBank/DDBJ whole genome shotgun (WGS) entry which is preliminary data.</text>
</comment>